<name>A0A9N9J8M8_9GLOM</name>
<dbReference type="Pfam" id="PF00587">
    <property type="entry name" value="tRNA-synt_2b"/>
    <property type="match status" value="1"/>
</dbReference>
<feature type="domain" description="Aminoacyl-transfer RNA synthetases class-II family profile" evidence="6">
    <location>
        <begin position="239"/>
        <end position="354"/>
    </location>
</feature>
<keyword evidence="1" id="KW-0436">Ligase</keyword>
<dbReference type="GO" id="GO:0005524">
    <property type="term" value="F:ATP binding"/>
    <property type="evidence" value="ECO:0007669"/>
    <property type="project" value="UniProtKB-KW"/>
</dbReference>
<evidence type="ECO:0000313" key="8">
    <source>
        <dbReference type="Proteomes" id="UP000789396"/>
    </source>
</evidence>
<reference evidence="7" key="1">
    <citation type="submission" date="2021-06" db="EMBL/GenBank/DDBJ databases">
        <authorList>
            <person name="Kallberg Y."/>
            <person name="Tangrot J."/>
            <person name="Rosling A."/>
        </authorList>
    </citation>
    <scope>NUCLEOTIDE SEQUENCE</scope>
    <source>
        <strain evidence="7">IN212</strain>
    </source>
</reference>
<dbReference type="OrthoDB" id="57698at2759"/>
<keyword evidence="2" id="KW-0547">Nucleotide-binding</keyword>
<feature type="non-terminal residue" evidence="7">
    <location>
        <position position="1"/>
    </location>
</feature>
<evidence type="ECO:0000256" key="3">
    <source>
        <dbReference type="ARBA" id="ARBA00022840"/>
    </source>
</evidence>
<dbReference type="Gene3D" id="3.30.930.10">
    <property type="entry name" value="Bira Bifunctional Protein, Domain 2"/>
    <property type="match status" value="1"/>
</dbReference>
<evidence type="ECO:0000256" key="1">
    <source>
        <dbReference type="ARBA" id="ARBA00022598"/>
    </source>
</evidence>
<dbReference type="InterPro" id="IPR002314">
    <property type="entry name" value="aa-tRNA-synt_IIb"/>
</dbReference>
<keyword evidence="5" id="KW-0175">Coiled coil</keyword>
<evidence type="ECO:0000256" key="2">
    <source>
        <dbReference type="ARBA" id="ARBA00022741"/>
    </source>
</evidence>
<feature type="coiled-coil region" evidence="5">
    <location>
        <begin position="141"/>
        <end position="175"/>
    </location>
</feature>
<dbReference type="PANTHER" id="PTHR10745:SF8">
    <property type="entry name" value="DNA POLYMERASE SUBUNIT GAMMA-2, MITOCHONDRIAL"/>
    <property type="match status" value="1"/>
</dbReference>
<dbReference type="InterPro" id="IPR045864">
    <property type="entry name" value="aa-tRNA-synth_II/BPL/LPL"/>
</dbReference>
<dbReference type="PRINTS" id="PR01043">
    <property type="entry name" value="TRNASYNTHGLY"/>
</dbReference>
<dbReference type="AlphaFoldDB" id="A0A9N9J8M8"/>
<organism evidence="7 8">
    <name type="scientific">Racocetra fulgida</name>
    <dbReference type="NCBI Taxonomy" id="60492"/>
    <lineage>
        <taxon>Eukaryota</taxon>
        <taxon>Fungi</taxon>
        <taxon>Fungi incertae sedis</taxon>
        <taxon>Mucoromycota</taxon>
        <taxon>Glomeromycotina</taxon>
        <taxon>Glomeromycetes</taxon>
        <taxon>Diversisporales</taxon>
        <taxon>Gigasporaceae</taxon>
        <taxon>Racocetra</taxon>
    </lineage>
</organism>
<dbReference type="PROSITE" id="PS50862">
    <property type="entry name" value="AA_TRNA_LIGASE_II"/>
    <property type="match status" value="1"/>
</dbReference>
<dbReference type="InterPro" id="IPR027031">
    <property type="entry name" value="Gly-tRNA_synthase/POLG2"/>
</dbReference>
<dbReference type="GO" id="GO:0004820">
    <property type="term" value="F:glycine-tRNA ligase activity"/>
    <property type="evidence" value="ECO:0007669"/>
    <property type="project" value="TreeGrafter"/>
</dbReference>
<comment type="caution">
    <text evidence="7">The sequence shown here is derived from an EMBL/GenBank/DDBJ whole genome shotgun (WGS) entry which is preliminary data.</text>
</comment>
<dbReference type="Proteomes" id="UP000789396">
    <property type="component" value="Unassembled WGS sequence"/>
</dbReference>
<dbReference type="InterPro" id="IPR006195">
    <property type="entry name" value="aa-tRNA-synth_II"/>
</dbReference>
<feature type="non-terminal residue" evidence="7">
    <location>
        <position position="354"/>
    </location>
</feature>
<keyword evidence="8" id="KW-1185">Reference proteome</keyword>
<dbReference type="GO" id="GO:0006426">
    <property type="term" value="P:glycyl-tRNA aminoacylation"/>
    <property type="evidence" value="ECO:0007669"/>
    <property type="project" value="TreeGrafter"/>
</dbReference>
<dbReference type="PANTHER" id="PTHR10745">
    <property type="entry name" value="GLYCYL-TRNA SYNTHETASE/DNA POLYMERASE SUBUNIT GAMMA-2"/>
    <property type="match status" value="1"/>
</dbReference>
<gene>
    <name evidence="7" type="ORF">RFULGI_LOCUS14569</name>
</gene>
<dbReference type="SUPFAM" id="SSF55681">
    <property type="entry name" value="Class II aaRS and biotin synthetases"/>
    <property type="match status" value="1"/>
</dbReference>
<evidence type="ECO:0000256" key="5">
    <source>
        <dbReference type="SAM" id="Coils"/>
    </source>
</evidence>
<keyword evidence="4" id="KW-0030">Aminoacyl-tRNA synthetase</keyword>
<proteinExistence type="predicted"/>
<evidence type="ECO:0000259" key="6">
    <source>
        <dbReference type="PROSITE" id="PS50862"/>
    </source>
</evidence>
<keyword evidence="3" id="KW-0067">ATP-binding</keyword>
<protein>
    <submittedName>
        <fullName evidence="7">1479_t:CDS:1</fullName>
    </submittedName>
</protein>
<evidence type="ECO:0000313" key="7">
    <source>
        <dbReference type="EMBL" id="CAG8764542.1"/>
    </source>
</evidence>
<evidence type="ECO:0000256" key="4">
    <source>
        <dbReference type="ARBA" id="ARBA00023146"/>
    </source>
</evidence>
<dbReference type="EMBL" id="CAJVPZ010042859">
    <property type="protein sequence ID" value="CAG8764542.1"/>
    <property type="molecule type" value="Genomic_DNA"/>
</dbReference>
<dbReference type="GO" id="GO:0005737">
    <property type="term" value="C:cytoplasm"/>
    <property type="evidence" value="ECO:0007669"/>
    <property type="project" value="TreeGrafter"/>
</dbReference>
<accession>A0A9N9J8M8</accession>
<sequence>ESEEKFKEIGNAYEILTNKVENKEHSKPFTSSTRTSSWSFDFKSNYYCKLKESLAGNGQKNPGPEFCEIHGTITRRGLTNNKLNDLCKNSQNFAQAERNLTQLRNQVFFIIDSNQLGKKILKEIRDEFYSISGYQPFASPEEKLDDIINKSNNNLAEVQEKLSRLKEQAFKLVGEIVERQKAEQDINYLLQHDYYRLIITHPRVLEASGHQKNFNDWLVECNNCRKRYRLDHLLTAIEFSSFLSQREENDFLIAKECPDCHKKNFSAPRQFNLLLSTNLEITTGKENHVYLRPETCQGIFVNFRAIQKSIHRKLPFGIGQMGKSFRNEITLHHGIFRTREFEQMELEFFSLPEE</sequence>